<organism evidence="4 5">
    <name type="scientific">Kluyveromyces dobzhanskii CBS 2104</name>
    <dbReference type="NCBI Taxonomy" id="1427455"/>
    <lineage>
        <taxon>Eukaryota</taxon>
        <taxon>Fungi</taxon>
        <taxon>Dikarya</taxon>
        <taxon>Ascomycota</taxon>
        <taxon>Saccharomycotina</taxon>
        <taxon>Saccharomycetes</taxon>
        <taxon>Saccharomycetales</taxon>
        <taxon>Saccharomycetaceae</taxon>
        <taxon>Kluyveromyces</taxon>
    </lineage>
</organism>
<dbReference type="SUPFAM" id="SSF54928">
    <property type="entry name" value="RNA-binding domain, RBD"/>
    <property type="match status" value="1"/>
</dbReference>
<evidence type="ECO:0000313" key="4">
    <source>
        <dbReference type="EMBL" id="CDO92539.1"/>
    </source>
</evidence>
<sequence length="113" mass="12894">MAQNNGKQAEPPAKKQRTEQTTNSLETEPKNTLYVKNLNDQIKPQTLKESLYMLFATYGEVIKISTTPKQRGQAFITFKTVDEANLALLSLKEEPFFNKPLKLQFSKQNTSKI</sequence>
<feature type="domain" description="RRM" evidence="3">
    <location>
        <begin position="31"/>
        <end position="108"/>
    </location>
</feature>
<keyword evidence="1" id="KW-0694">RNA-binding</keyword>
<dbReference type="InterPro" id="IPR012677">
    <property type="entry name" value="Nucleotide-bd_a/b_plait_sf"/>
</dbReference>
<dbReference type="Gene3D" id="3.30.70.330">
    <property type="match status" value="1"/>
</dbReference>
<proteinExistence type="predicted"/>
<evidence type="ECO:0000259" key="3">
    <source>
        <dbReference type="PROSITE" id="PS50102"/>
    </source>
</evidence>
<keyword evidence="5" id="KW-1185">Reference proteome</keyword>
<accession>A0A0A8L0X3</accession>
<dbReference type="AlphaFoldDB" id="A0A0A8L0X3"/>
<gene>
    <name evidence="4" type="ORF">KLDO_g857B</name>
</gene>
<dbReference type="GO" id="GO:0003723">
    <property type="term" value="F:RNA binding"/>
    <property type="evidence" value="ECO:0007669"/>
    <property type="project" value="UniProtKB-UniRule"/>
</dbReference>
<evidence type="ECO:0000256" key="1">
    <source>
        <dbReference type="PROSITE-ProRule" id="PRU00176"/>
    </source>
</evidence>
<evidence type="ECO:0000256" key="2">
    <source>
        <dbReference type="SAM" id="MobiDB-lite"/>
    </source>
</evidence>
<comment type="caution">
    <text evidence="4">The sequence shown here is derived from an EMBL/GenBank/DDBJ whole genome shotgun (WGS) entry which is preliminary data.</text>
</comment>
<dbReference type="CDD" id="cd12246">
    <property type="entry name" value="RRM1_U1A_like"/>
    <property type="match status" value="1"/>
</dbReference>
<reference evidence="4 5" key="1">
    <citation type="submission" date="2014-03" db="EMBL/GenBank/DDBJ databases">
        <title>The genome of Kluyveromyces dobzhanskii.</title>
        <authorList>
            <person name="Nystedt B."/>
            <person name="Astrom S."/>
        </authorList>
    </citation>
    <scope>NUCLEOTIDE SEQUENCE [LARGE SCALE GENOMIC DNA]</scope>
    <source>
        <strain evidence="4 5">CBS 2104</strain>
    </source>
</reference>
<dbReference type="Proteomes" id="UP000031516">
    <property type="component" value="Unassembled WGS sequence"/>
</dbReference>
<dbReference type="InterPro" id="IPR000504">
    <property type="entry name" value="RRM_dom"/>
</dbReference>
<dbReference type="OrthoDB" id="277802at2759"/>
<dbReference type="Pfam" id="PF00076">
    <property type="entry name" value="RRM_1"/>
    <property type="match status" value="1"/>
</dbReference>
<dbReference type="EMBL" id="CCBQ010000016">
    <property type="protein sequence ID" value="CDO92539.1"/>
    <property type="molecule type" value="Genomic_DNA"/>
</dbReference>
<dbReference type="SMART" id="SM00360">
    <property type="entry name" value="RRM"/>
    <property type="match status" value="1"/>
</dbReference>
<dbReference type="InterPro" id="IPR035979">
    <property type="entry name" value="RBD_domain_sf"/>
</dbReference>
<dbReference type="PROSITE" id="PS50102">
    <property type="entry name" value="RRM"/>
    <property type="match status" value="1"/>
</dbReference>
<protein>
    <submittedName>
        <fullName evidence="4">WGS project CCBQ000000000 data, contig 00012</fullName>
    </submittedName>
</protein>
<name>A0A0A8L0X3_9SACH</name>
<feature type="region of interest" description="Disordered" evidence="2">
    <location>
        <begin position="1"/>
        <end position="32"/>
    </location>
</feature>
<evidence type="ECO:0000313" key="5">
    <source>
        <dbReference type="Proteomes" id="UP000031516"/>
    </source>
</evidence>